<comment type="caution">
    <text evidence="2">The sequence shown here is derived from an EMBL/GenBank/DDBJ whole genome shotgun (WGS) entry which is preliminary data.</text>
</comment>
<feature type="signal peptide" evidence="1">
    <location>
        <begin position="1"/>
        <end position="20"/>
    </location>
</feature>
<keyword evidence="1" id="KW-0732">Signal</keyword>
<dbReference type="RefSeq" id="WP_130475269.1">
    <property type="nucleotide sequence ID" value="NZ_SFCC01000005.1"/>
</dbReference>
<keyword evidence="3" id="KW-1185">Reference proteome</keyword>
<sequence length="89" mass="9358">MRKVGSLLAIAAAASSLAFVAGGTASATEQAQASPLGRWVYIGPWEEDPEGCKQSKANSFGKPTSPAGPDCAKGVNAGVVIYYYYRWEE</sequence>
<protein>
    <submittedName>
        <fullName evidence="2">Uncharacterized protein</fullName>
    </submittedName>
</protein>
<organism evidence="2 3">
    <name type="scientific">Amycolatopsis suaedae</name>
    <dbReference type="NCBI Taxonomy" id="2510978"/>
    <lineage>
        <taxon>Bacteria</taxon>
        <taxon>Bacillati</taxon>
        <taxon>Actinomycetota</taxon>
        <taxon>Actinomycetes</taxon>
        <taxon>Pseudonocardiales</taxon>
        <taxon>Pseudonocardiaceae</taxon>
        <taxon>Amycolatopsis</taxon>
    </lineage>
</organism>
<proteinExistence type="predicted"/>
<accession>A0A4Q7JB74</accession>
<evidence type="ECO:0000313" key="3">
    <source>
        <dbReference type="Proteomes" id="UP000292003"/>
    </source>
</evidence>
<feature type="chain" id="PRO_5038655609" evidence="1">
    <location>
        <begin position="21"/>
        <end position="89"/>
    </location>
</feature>
<dbReference type="AlphaFoldDB" id="A0A4Q7JB74"/>
<name>A0A4Q7JB74_9PSEU</name>
<evidence type="ECO:0000256" key="1">
    <source>
        <dbReference type="SAM" id="SignalP"/>
    </source>
</evidence>
<dbReference type="Proteomes" id="UP000292003">
    <property type="component" value="Unassembled WGS sequence"/>
</dbReference>
<reference evidence="2 3" key="1">
    <citation type="submission" date="2019-02" db="EMBL/GenBank/DDBJ databases">
        <title>Draft genome sequence of Amycolatopsis sp. 8-3EHSu isolated from roots of Suaeda maritima.</title>
        <authorList>
            <person name="Duangmal K."/>
            <person name="Chantavorakit T."/>
        </authorList>
    </citation>
    <scope>NUCLEOTIDE SEQUENCE [LARGE SCALE GENOMIC DNA]</scope>
    <source>
        <strain evidence="2 3">8-3EHSu</strain>
    </source>
</reference>
<gene>
    <name evidence="2" type="ORF">EWH70_11275</name>
</gene>
<evidence type="ECO:0000313" key="2">
    <source>
        <dbReference type="EMBL" id="RZQ63743.1"/>
    </source>
</evidence>
<dbReference type="EMBL" id="SFCC01000005">
    <property type="protein sequence ID" value="RZQ63743.1"/>
    <property type="molecule type" value="Genomic_DNA"/>
</dbReference>